<gene>
    <name evidence="2" type="ORF">FD09_GL002740</name>
</gene>
<keyword evidence="1" id="KW-0472">Membrane</keyword>
<dbReference type="OrthoDB" id="3230233at2"/>
<feature type="transmembrane region" description="Helical" evidence="1">
    <location>
        <begin position="112"/>
        <end position="131"/>
    </location>
</feature>
<proteinExistence type="predicted"/>
<dbReference type="Proteomes" id="UP000051330">
    <property type="component" value="Unassembled WGS sequence"/>
</dbReference>
<feature type="transmembrane region" description="Helical" evidence="1">
    <location>
        <begin position="230"/>
        <end position="249"/>
    </location>
</feature>
<evidence type="ECO:0000256" key="1">
    <source>
        <dbReference type="SAM" id="Phobius"/>
    </source>
</evidence>
<dbReference type="RefSeq" id="WP_057820321.1">
    <property type="nucleotide sequence ID" value="NZ_AZEC01000006.1"/>
</dbReference>
<dbReference type="PANTHER" id="PTHR37305:SF1">
    <property type="entry name" value="MEMBRANE PROTEIN"/>
    <property type="match status" value="1"/>
</dbReference>
<reference evidence="2 3" key="1">
    <citation type="journal article" date="2015" name="Genome Announc.">
        <title>Expanding the biotechnology potential of lactobacilli through comparative genomics of 213 strains and associated genera.</title>
        <authorList>
            <person name="Sun Z."/>
            <person name="Harris H.M."/>
            <person name="McCann A."/>
            <person name="Guo C."/>
            <person name="Argimon S."/>
            <person name="Zhang W."/>
            <person name="Yang X."/>
            <person name="Jeffery I.B."/>
            <person name="Cooney J.C."/>
            <person name="Kagawa T.F."/>
            <person name="Liu W."/>
            <person name="Song Y."/>
            <person name="Salvetti E."/>
            <person name="Wrobel A."/>
            <person name="Rasinkangas P."/>
            <person name="Parkhill J."/>
            <person name="Rea M.C."/>
            <person name="O'Sullivan O."/>
            <person name="Ritari J."/>
            <person name="Douillard F.P."/>
            <person name="Paul Ross R."/>
            <person name="Yang R."/>
            <person name="Briner A.E."/>
            <person name="Felis G.E."/>
            <person name="de Vos W.M."/>
            <person name="Barrangou R."/>
            <person name="Klaenhammer T.R."/>
            <person name="Caufield P.W."/>
            <person name="Cui Y."/>
            <person name="Zhang H."/>
            <person name="O'Toole P.W."/>
        </authorList>
    </citation>
    <scope>NUCLEOTIDE SEQUENCE [LARGE SCALE GENOMIC DNA]</scope>
    <source>
        <strain evidence="2 3">DSM 12744</strain>
    </source>
</reference>
<accession>A0A0R1N5A3</accession>
<sequence length="254" mass="27893">MMRIFKSDLYRLFHTTGFWVTLAVTLIAAVVSAANEAIGGITMGTSALENMAAPNWTVYNTARYLSFSTTYLPYIFIGLFVILIGYEFSQQTYKNTLTAGIGRWQFIISKNLTLLLTVGVLIALFFFSGVLTSAIAGRPMGASVGKIISRILLYTGSQLVGIAAVYALATILLVLFHSTVISAVFIVVFPLFVPGFNTFVHWSWLKYIDFLSTSQNLTAGILSNQTLSRFILVSVLTTIIAWLASALILKNQEL</sequence>
<keyword evidence="3" id="KW-1185">Reference proteome</keyword>
<dbReference type="PATRIC" id="fig|1423792.3.peg.2801"/>
<dbReference type="STRING" id="1423792.FD09_GL002740"/>
<keyword evidence="1" id="KW-0812">Transmembrane</keyword>
<feature type="transmembrane region" description="Helical" evidence="1">
    <location>
        <begin position="64"/>
        <end position="86"/>
    </location>
</feature>
<keyword evidence="1" id="KW-1133">Transmembrane helix</keyword>
<evidence type="ECO:0000313" key="3">
    <source>
        <dbReference type="Proteomes" id="UP000051330"/>
    </source>
</evidence>
<dbReference type="EMBL" id="AZEC01000006">
    <property type="protein sequence ID" value="KRL12754.1"/>
    <property type="molecule type" value="Genomic_DNA"/>
</dbReference>
<dbReference type="PANTHER" id="PTHR37305">
    <property type="entry name" value="INTEGRAL MEMBRANE PROTEIN-RELATED"/>
    <property type="match status" value="1"/>
</dbReference>
<name>A0A0R1N5A3_9LACO</name>
<protein>
    <submittedName>
        <fullName evidence="2">Uncharacterized protein</fullName>
    </submittedName>
</protein>
<dbReference type="AlphaFoldDB" id="A0A0R1N5A3"/>
<feature type="transmembrane region" description="Helical" evidence="1">
    <location>
        <begin position="183"/>
        <end position="204"/>
    </location>
</feature>
<dbReference type="Pfam" id="PF12730">
    <property type="entry name" value="ABC2_membrane_4"/>
    <property type="match status" value="1"/>
</dbReference>
<organism evidence="2 3">
    <name type="scientific">Schleiferilactobacillus perolens DSM 12744</name>
    <dbReference type="NCBI Taxonomy" id="1423792"/>
    <lineage>
        <taxon>Bacteria</taxon>
        <taxon>Bacillati</taxon>
        <taxon>Bacillota</taxon>
        <taxon>Bacilli</taxon>
        <taxon>Lactobacillales</taxon>
        <taxon>Lactobacillaceae</taxon>
        <taxon>Schleiferilactobacillus</taxon>
    </lineage>
</organism>
<feature type="transmembrane region" description="Helical" evidence="1">
    <location>
        <begin position="151"/>
        <end position="176"/>
    </location>
</feature>
<evidence type="ECO:0000313" key="2">
    <source>
        <dbReference type="EMBL" id="KRL12754.1"/>
    </source>
</evidence>
<comment type="caution">
    <text evidence="2">The sequence shown here is derived from an EMBL/GenBank/DDBJ whole genome shotgun (WGS) entry which is preliminary data.</text>
</comment>